<evidence type="ECO:0000256" key="1">
    <source>
        <dbReference type="SAM" id="MobiDB-lite"/>
    </source>
</evidence>
<dbReference type="EMBL" id="JAPEVA010000023">
    <property type="protein sequence ID" value="KAJ4406975.1"/>
    <property type="molecule type" value="Genomic_DNA"/>
</dbReference>
<protein>
    <submittedName>
        <fullName evidence="2">Uncharacterized protein</fullName>
    </submittedName>
</protein>
<dbReference type="Gene3D" id="3.30.420.10">
    <property type="entry name" value="Ribonuclease H-like superfamily/Ribonuclease H"/>
    <property type="match status" value="1"/>
</dbReference>
<dbReference type="OrthoDB" id="3783465at2759"/>
<dbReference type="SUPFAM" id="SSF53098">
    <property type="entry name" value="Ribonuclease H-like"/>
    <property type="match status" value="1"/>
</dbReference>
<dbReference type="AlphaFoldDB" id="A0A9W9D8C3"/>
<proteinExistence type="predicted"/>
<evidence type="ECO:0000313" key="2">
    <source>
        <dbReference type="EMBL" id="KAJ4406975.1"/>
    </source>
</evidence>
<keyword evidence="3" id="KW-1185">Reference proteome</keyword>
<name>A0A9W9D8C3_9PLEO</name>
<dbReference type="InterPro" id="IPR012337">
    <property type="entry name" value="RNaseH-like_sf"/>
</dbReference>
<evidence type="ECO:0000313" key="3">
    <source>
        <dbReference type="Proteomes" id="UP001140510"/>
    </source>
</evidence>
<organism evidence="2 3">
    <name type="scientific">Didymella pomorum</name>
    <dbReference type="NCBI Taxonomy" id="749634"/>
    <lineage>
        <taxon>Eukaryota</taxon>
        <taxon>Fungi</taxon>
        <taxon>Dikarya</taxon>
        <taxon>Ascomycota</taxon>
        <taxon>Pezizomycotina</taxon>
        <taxon>Dothideomycetes</taxon>
        <taxon>Pleosporomycetidae</taxon>
        <taxon>Pleosporales</taxon>
        <taxon>Pleosporineae</taxon>
        <taxon>Didymellaceae</taxon>
        <taxon>Didymella</taxon>
    </lineage>
</organism>
<comment type="caution">
    <text evidence="2">The sequence shown here is derived from an EMBL/GenBank/DDBJ whole genome shotgun (WGS) entry which is preliminary data.</text>
</comment>
<feature type="region of interest" description="Disordered" evidence="1">
    <location>
        <begin position="39"/>
        <end position="69"/>
    </location>
</feature>
<accession>A0A9W9D8C3</accession>
<sequence>MARIDCMLGFRKSFVGSLPALIKGESTMIVGVHLVNHRKDPKEDTSYPVQDATTKKRDNTKNDTPVSFRGNNVRIGEVQGMMTEVSKQRVGNAPDNILFFRDSVEFDNIDVREEIQATKYGFGKARPEERTPKVTYMIVNKNTALPTRETNDPDGKKYYYLAAGDTKGTHRYYVVYIGMRLFKPELAAFTSTLISSFLLGPHGQTSKALPLLHASKLARRVFDYFRYEIDEKIPQPKEVTSQSLDKEIEAEGQMN</sequence>
<reference evidence="2" key="1">
    <citation type="submission" date="2022-10" db="EMBL/GenBank/DDBJ databases">
        <title>Tapping the CABI collections for fungal endophytes: first genome assemblies for Collariella, Neodidymelliopsis, Ascochyta clinopodiicola, Didymella pomorum, Didymosphaeria variabile, Neocosmospora piperis and Neocucurbitaria cava.</title>
        <authorList>
            <person name="Hill R."/>
        </authorList>
    </citation>
    <scope>NUCLEOTIDE SEQUENCE</scope>
    <source>
        <strain evidence="2">IMI 355091</strain>
    </source>
</reference>
<dbReference type="GO" id="GO:0003676">
    <property type="term" value="F:nucleic acid binding"/>
    <property type="evidence" value="ECO:0007669"/>
    <property type="project" value="InterPro"/>
</dbReference>
<dbReference type="InterPro" id="IPR036397">
    <property type="entry name" value="RNaseH_sf"/>
</dbReference>
<gene>
    <name evidence="2" type="ORF">N0V91_004141</name>
</gene>
<dbReference type="Proteomes" id="UP001140510">
    <property type="component" value="Unassembled WGS sequence"/>
</dbReference>